<evidence type="ECO:0000313" key="12">
    <source>
        <dbReference type="Proteomes" id="UP000662111"/>
    </source>
</evidence>
<dbReference type="PANTHER" id="PTHR47019">
    <property type="entry name" value="LIPID II FLIPPASE MURJ"/>
    <property type="match status" value="1"/>
</dbReference>
<proteinExistence type="predicted"/>
<dbReference type="InterPro" id="IPR004268">
    <property type="entry name" value="MurJ"/>
</dbReference>
<keyword evidence="3 9" id="KW-0812">Transmembrane</keyword>
<evidence type="ECO:0000259" key="10">
    <source>
        <dbReference type="PROSITE" id="PS50011"/>
    </source>
</evidence>
<feature type="region of interest" description="Disordered" evidence="8">
    <location>
        <begin position="970"/>
        <end position="1116"/>
    </location>
</feature>
<feature type="transmembrane region" description="Helical" evidence="9">
    <location>
        <begin position="378"/>
        <end position="399"/>
    </location>
</feature>
<feature type="region of interest" description="Disordered" evidence="8">
    <location>
        <begin position="564"/>
        <end position="713"/>
    </location>
</feature>
<feature type="region of interest" description="Disordered" evidence="8">
    <location>
        <begin position="1155"/>
        <end position="1222"/>
    </location>
</feature>
<feature type="transmembrane region" description="Helical" evidence="9">
    <location>
        <begin position="344"/>
        <end position="366"/>
    </location>
</feature>
<evidence type="ECO:0000256" key="3">
    <source>
        <dbReference type="ARBA" id="ARBA00022692"/>
    </source>
</evidence>
<feature type="transmembrane region" description="Helical" evidence="9">
    <location>
        <begin position="411"/>
        <end position="430"/>
    </location>
</feature>
<feature type="transmembrane region" description="Helical" evidence="9">
    <location>
        <begin position="516"/>
        <end position="537"/>
    </location>
</feature>
<evidence type="ECO:0000256" key="1">
    <source>
        <dbReference type="ARBA" id="ARBA00004651"/>
    </source>
</evidence>
<dbReference type="EMBL" id="BMLB01000004">
    <property type="protein sequence ID" value="GGK73674.1"/>
    <property type="molecule type" value="Genomic_DNA"/>
</dbReference>
<dbReference type="Pfam" id="PF03023">
    <property type="entry name" value="MurJ"/>
    <property type="match status" value="1"/>
</dbReference>
<keyword evidence="4" id="KW-0133">Cell shape</keyword>
<evidence type="ECO:0000256" key="4">
    <source>
        <dbReference type="ARBA" id="ARBA00022960"/>
    </source>
</evidence>
<dbReference type="Gene3D" id="1.10.510.10">
    <property type="entry name" value="Transferase(Phosphotransferase) domain 1"/>
    <property type="match status" value="1"/>
</dbReference>
<evidence type="ECO:0000256" key="8">
    <source>
        <dbReference type="SAM" id="MobiDB-lite"/>
    </source>
</evidence>
<dbReference type="PROSITE" id="PS50011">
    <property type="entry name" value="PROTEIN_KINASE_DOM"/>
    <property type="match status" value="1"/>
</dbReference>
<dbReference type="InterPro" id="IPR011009">
    <property type="entry name" value="Kinase-like_dom_sf"/>
</dbReference>
<evidence type="ECO:0000256" key="2">
    <source>
        <dbReference type="ARBA" id="ARBA00022475"/>
    </source>
</evidence>
<evidence type="ECO:0000313" key="11">
    <source>
        <dbReference type="EMBL" id="GGK73674.1"/>
    </source>
</evidence>
<dbReference type="NCBIfam" id="TIGR01695">
    <property type="entry name" value="murJ_mviN"/>
    <property type="match status" value="1"/>
</dbReference>
<keyword evidence="5" id="KW-0573">Peptidoglycan synthesis</keyword>
<dbReference type="PRINTS" id="PR01806">
    <property type="entry name" value="VIRFACTRMVIN"/>
</dbReference>
<feature type="transmembrane region" description="Helical" evidence="9">
    <location>
        <begin position="169"/>
        <end position="192"/>
    </location>
</feature>
<feature type="transmembrane region" description="Helical" evidence="9">
    <location>
        <begin position="212"/>
        <end position="236"/>
    </location>
</feature>
<feature type="compositionally biased region" description="Low complexity" evidence="8">
    <location>
        <begin position="651"/>
        <end position="671"/>
    </location>
</feature>
<comment type="caution">
    <text evidence="11">The sequence shown here is derived from an EMBL/GenBank/DDBJ whole genome shotgun (WGS) entry which is preliminary data.</text>
</comment>
<dbReference type="InterPro" id="IPR051050">
    <property type="entry name" value="Lipid_II_flippase_MurJ/MviN"/>
</dbReference>
<accession>A0ABQ2FCC0</accession>
<keyword evidence="6 9" id="KW-1133">Transmembrane helix</keyword>
<keyword evidence="2" id="KW-1003">Cell membrane</keyword>
<feature type="compositionally biased region" description="Low complexity" evidence="8">
    <location>
        <begin position="1155"/>
        <end position="1164"/>
    </location>
</feature>
<feature type="transmembrane region" description="Helical" evidence="9">
    <location>
        <begin position="139"/>
        <end position="157"/>
    </location>
</feature>
<feature type="transmembrane region" description="Helical" evidence="9">
    <location>
        <begin position="470"/>
        <end position="496"/>
    </location>
</feature>
<dbReference type="PANTHER" id="PTHR47019:SF1">
    <property type="entry name" value="LIPID II FLIPPASE MURJ"/>
    <property type="match status" value="1"/>
</dbReference>
<feature type="compositionally biased region" description="Basic and acidic residues" evidence="8">
    <location>
        <begin position="1103"/>
        <end position="1116"/>
    </location>
</feature>
<evidence type="ECO:0000256" key="9">
    <source>
        <dbReference type="SAM" id="Phobius"/>
    </source>
</evidence>
<gene>
    <name evidence="11" type="ORF">GCM10011509_22880</name>
</gene>
<protein>
    <recommendedName>
        <fullName evidence="10">Protein kinase domain-containing protein</fullName>
    </recommendedName>
</protein>
<dbReference type="Gene3D" id="2.60.120.260">
    <property type="entry name" value="Galactose-binding domain-like"/>
    <property type="match status" value="1"/>
</dbReference>
<sequence>MTSSSSSHSSSASLARSSLVMAGGTLVSRVLGLVRVALLAAAVGLTTPAANVWQAANSLPNTIYVLMAAGVLNVVLLPQITRAMSRGEQGQDYTDRLLTLAVTVLVGGTVLFVAATPLVTKLYNLKWEWGGPELSLAVLFAYLCVPQILFYGLHALLGQVLSAHHRFGAFMWSPALANVVAITGIVVFMRRYPDASVPPDRGGIPLEAWTPGMIWLLAGSATLGILLQAVVLLPVVRSTGFRWRFRWGFRGVGLGSASRMAGWSLADVGVSQLGMLFVYNVFAWVTVAAPTAPGKAAYDNAFLIYILPHSLIALSLLTAIYPVLSKAAARDDLEEMADHTSRGLRLLGTAMVPLAVAVVVLAPYVIRVIFPENVDPRAMAPILMTLTLGLVSYGVYLLCARVFYSFEDARTPFFFQLAITGVLLVVLLLTRGLPPGTAAVLVALGQALGQTTAAVLGLRAVHRRLPAGRLGLRGVAGTFTRALAAALVAALPTWLLMRALVPGGIVRTPSVDGGEWLRTVAALAVGGLLYLALYAVVAHRLGVAELAEAAGPLLRRVPGAPRLLSRLPGTRRSGGERAEGAEEEPGSGPEPTGSYRAISDQPTGPTPGHPDDSGMLPLAPWHDIPWEDDEGRTTVPPLHPGAALQVPGIVDAQAPGGPGPSAASSPLPSDGASGGDRTDRQPASASRTGSGAAAGTLGWDTAPPGATGKDGDMDRLEVGTLLGERYALDELLARRDGGTLEYWSARDVTLGRLVAVTVLPATGDFEPVAQAVLDGARRVASVDDPRLVRVLDVGTEHGLCWIIEEGLSEAESLASLVADEPLAAEEARRIVGESAAGLESARRRGLHHLYLNPHSVLRTSDGTVKISGVGVASALEGTDDVTPTEASIIDTADLVSLLYTGLTGRWPGEDLPGLRPARRTADGSLLAPSELVGGVPGDLDALCRTVHGSEAELGRMPQTPGELARQLAPWSSEMVHGRRPSSISAPQKDRGADPTAGVLSAASGASAAAAAAHPADTEHAADPDATAVVPRGGGATSGQAPAARVDDSDPTDTGFFGRGRDVTGPHAPAGGGRPSTAEMLGVRSTGDPITPRPRGGARPVPPRRQEGEPATLREERGTGAQTAVVMLVLVGLLGLAIVLGWSALRGIGGGDDDPAAVPSDAAVGTQTASPAEEEQETAAPPETEEPAPAAPPADGGTVPVLGITSYDPQGDGDENNDQTPLAVDGDAETAWSSHTYYSAGWGGLKTGTGLILDLGEGAQVSQVEVQLGEGDMGVSAYLSPDATIDGATELGSDDAASGTFTAAPDEPATGRYLIVWFDRAWSSPEGEVVSVREITVR</sequence>
<dbReference type="CDD" id="cd13123">
    <property type="entry name" value="MATE_MurJ_like"/>
    <property type="match status" value="1"/>
</dbReference>
<dbReference type="Proteomes" id="UP000662111">
    <property type="component" value="Unassembled WGS sequence"/>
</dbReference>
<feature type="domain" description="Protein kinase" evidence="10">
    <location>
        <begin position="726"/>
        <end position="1056"/>
    </location>
</feature>
<keyword evidence="12" id="KW-1185">Reference proteome</keyword>
<comment type="subcellular location">
    <subcellularLocation>
        <location evidence="1">Cell membrane</location>
        <topology evidence="1">Multi-pass membrane protein</topology>
    </subcellularLocation>
</comment>
<name>A0ABQ2FCC0_9MICO</name>
<feature type="compositionally biased region" description="Low complexity" evidence="8">
    <location>
        <begin position="1000"/>
        <end position="1014"/>
    </location>
</feature>
<feature type="transmembrane region" description="Helical" evidence="9">
    <location>
        <begin position="1123"/>
        <end position="1144"/>
    </location>
</feature>
<feature type="transmembrane region" description="Helical" evidence="9">
    <location>
        <begin position="436"/>
        <end position="458"/>
    </location>
</feature>
<feature type="transmembrane region" description="Helical" evidence="9">
    <location>
        <begin position="63"/>
        <end position="85"/>
    </location>
</feature>
<reference evidence="12" key="1">
    <citation type="journal article" date="2019" name="Int. J. Syst. Evol. Microbiol.">
        <title>The Global Catalogue of Microorganisms (GCM) 10K type strain sequencing project: providing services to taxonomists for standard genome sequencing and annotation.</title>
        <authorList>
            <consortium name="The Broad Institute Genomics Platform"/>
            <consortium name="The Broad Institute Genome Sequencing Center for Infectious Disease"/>
            <person name="Wu L."/>
            <person name="Ma J."/>
        </authorList>
    </citation>
    <scope>NUCLEOTIDE SEQUENCE [LARGE SCALE GENOMIC DNA]</scope>
    <source>
        <strain evidence="12">CGMCC 1.5362</strain>
    </source>
</reference>
<feature type="transmembrane region" description="Helical" evidence="9">
    <location>
        <begin position="260"/>
        <end position="282"/>
    </location>
</feature>
<keyword evidence="7 9" id="KW-0472">Membrane</keyword>
<dbReference type="InterPro" id="IPR000719">
    <property type="entry name" value="Prot_kinase_dom"/>
</dbReference>
<evidence type="ECO:0000256" key="5">
    <source>
        <dbReference type="ARBA" id="ARBA00022984"/>
    </source>
</evidence>
<feature type="transmembrane region" description="Helical" evidence="9">
    <location>
        <begin position="97"/>
        <end position="119"/>
    </location>
</feature>
<organism evidence="11 12">
    <name type="scientific">Ornithinimicrobium pekingense</name>
    <dbReference type="NCBI Taxonomy" id="384677"/>
    <lineage>
        <taxon>Bacteria</taxon>
        <taxon>Bacillati</taxon>
        <taxon>Actinomycetota</taxon>
        <taxon>Actinomycetes</taxon>
        <taxon>Micrococcales</taxon>
        <taxon>Ornithinimicrobiaceae</taxon>
        <taxon>Ornithinimicrobium</taxon>
    </lineage>
</organism>
<evidence type="ECO:0000256" key="7">
    <source>
        <dbReference type="ARBA" id="ARBA00023136"/>
    </source>
</evidence>
<feature type="compositionally biased region" description="Low complexity" evidence="8">
    <location>
        <begin position="683"/>
        <end position="696"/>
    </location>
</feature>
<dbReference type="SUPFAM" id="SSF56112">
    <property type="entry name" value="Protein kinase-like (PK-like)"/>
    <property type="match status" value="1"/>
</dbReference>
<feature type="transmembrane region" description="Helical" evidence="9">
    <location>
        <begin position="302"/>
        <end position="324"/>
    </location>
</feature>
<dbReference type="CDD" id="cd13973">
    <property type="entry name" value="PK_MviN-like"/>
    <property type="match status" value="1"/>
</dbReference>
<dbReference type="RefSeq" id="WP_022920062.1">
    <property type="nucleotide sequence ID" value="NZ_BMLB01000004.1"/>
</dbReference>
<evidence type="ECO:0000256" key="6">
    <source>
        <dbReference type="ARBA" id="ARBA00022989"/>
    </source>
</evidence>
<dbReference type="Gene3D" id="3.30.200.20">
    <property type="entry name" value="Phosphorylase Kinase, domain 1"/>
    <property type="match status" value="1"/>
</dbReference>
<feature type="transmembrane region" description="Helical" evidence="9">
    <location>
        <begin position="20"/>
        <end position="43"/>
    </location>
</feature>